<name>A0A1X0J2S2_MYCRH</name>
<protein>
    <recommendedName>
        <fullName evidence="3">ESX-1 secretion-associated protein</fullName>
    </recommendedName>
</protein>
<evidence type="ECO:0008006" key="3">
    <source>
        <dbReference type="Google" id="ProtNLM"/>
    </source>
</evidence>
<dbReference type="InterPro" id="IPR022536">
    <property type="entry name" value="EspC"/>
</dbReference>
<dbReference type="Pfam" id="PF10824">
    <property type="entry name" value="T7SS_ESX_EspC"/>
    <property type="match status" value="1"/>
</dbReference>
<dbReference type="EMBL" id="MVIH01000002">
    <property type="protein sequence ID" value="ORB55999.1"/>
    <property type="molecule type" value="Genomic_DNA"/>
</dbReference>
<dbReference type="AlphaFoldDB" id="A0A1X0J2S2"/>
<evidence type="ECO:0000313" key="2">
    <source>
        <dbReference type="Proteomes" id="UP000192534"/>
    </source>
</evidence>
<accession>A0A1X0J2S2</accession>
<gene>
    <name evidence="1" type="ORF">BST42_06320</name>
</gene>
<sequence length="95" mass="9397">MGLLDVDPAGLQRLVTQCQSWSVGVAASAPSTSPAPSSQASAAAVDLVHADAALAGAALSRRIQSVATSLTTAAAAYTRTEDNSASDLGALSRSL</sequence>
<evidence type="ECO:0000313" key="1">
    <source>
        <dbReference type="EMBL" id="ORB55999.1"/>
    </source>
</evidence>
<dbReference type="RefSeq" id="WP_083117700.1">
    <property type="nucleotide sequence ID" value="NZ_JACKUO010000022.1"/>
</dbReference>
<dbReference type="GO" id="GO:0009306">
    <property type="term" value="P:protein secretion"/>
    <property type="evidence" value="ECO:0007669"/>
    <property type="project" value="InterPro"/>
</dbReference>
<reference evidence="1 2" key="1">
    <citation type="submission" date="2016-12" db="EMBL/GenBank/DDBJ databases">
        <title>The new phylogeny of genus Mycobacterium.</title>
        <authorList>
            <person name="Tortoli E."/>
            <person name="Trovato A."/>
            <person name="Cirillo D.M."/>
        </authorList>
    </citation>
    <scope>NUCLEOTIDE SEQUENCE [LARGE SCALE GENOMIC DNA]</scope>
    <source>
        <strain evidence="1 2">DSM 44223</strain>
    </source>
</reference>
<proteinExistence type="predicted"/>
<organism evidence="1 2">
    <name type="scientific">Mycolicibacterium rhodesiae</name>
    <name type="common">Mycobacterium rhodesiae</name>
    <dbReference type="NCBI Taxonomy" id="36814"/>
    <lineage>
        <taxon>Bacteria</taxon>
        <taxon>Bacillati</taxon>
        <taxon>Actinomycetota</taxon>
        <taxon>Actinomycetes</taxon>
        <taxon>Mycobacteriales</taxon>
        <taxon>Mycobacteriaceae</taxon>
        <taxon>Mycolicibacterium</taxon>
    </lineage>
</organism>
<dbReference type="Proteomes" id="UP000192534">
    <property type="component" value="Unassembled WGS sequence"/>
</dbReference>
<keyword evidence="2" id="KW-1185">Reference proteome</keyword>
<comment type="caution">
    <text evidence="1">The sequence shown here is derived from an EMBL/GenBank/DDBJ whole genome shotgun (WGS) entry which is preliminary data.</text>
</comment>